<protein>
    <submittedName>
        <fullName evidence="2">Uncharacterized protein</fullName>
    </submittedName>
</protein>
<gene>
    <name evidence="2" type="ORF">IQ241_12470</name>
</gene>
<keyword evidence="1" id="KW-0472">Membrane</keyword>
<feature type="transmembrane region" description="Helical" evidence="1">
    <location>
        <begin position="56"/>
        <end position="74"/>
    </location>
</feature>
<keyword evidence="1" id="KW-1133">Transmembrane helix</keyword>
<dbReference type="Proteomes" id="UP000636505">
    <property type="component" value="Unassembled WGS sequence"/>
</dbReference>
<sequence>MAPRWRRRLRLLFRQQNLIVLGVLALSLAVYGWVSTQAEINLLTPQGLKQEITNTGIWGVLVYIAVIALAIVSAPNRGPYIDFTITMEQGIDGVTHG</sequence>
<keyword evidence="1" id="KW-0812">Transmembrane</keyword>
<organism evidence="2 3">
    <name type="scientific">Vasconcelosia minhoensis LEGE 07310</name>
    <dbReference type="NCBI Taxonomy" id="915328"/>
    <lineage>
        <taxon>Bacteria</taxon>
        <taxon>Bacillati</taxon>
        <taxon>Cyanobacteriota</taxon>
        <taxon>Cyanophyceae</taxon>
        <taxon>Nodosilineales</taxon>
        <taxon>Cymatolegaceae</taxon>
        <taxon>Vasconcelosia</taxon>
        <taxon>Vasconcelosia minhoensis</taxon>
    </lineage>
</organism>
<dbReference type="EMBL" id="JADEXG010000026">
    <property type="protein sequence ID" value="MBE9078097.1"/>
    <property type="molecule type" value="Genomic_DNA"/>
</dbReference>
<evidence type="ECO:0000313" key="2">
    <source>
        <dbReference type="EMBL" id="MBE9078097.1"/>
    </source>
</evidence>
<reference evidence="2" key="1">
    <citation type="submission" date="2020-10" db="EMBL/GenBank/DDBJ databases">
        <authorList>
            <person name="Castelo-Branco R."/>
            <person name="Eusebio N."/>
            <person name="Adriana R."/>
            <person name="Vieira A."/>
            <person name="Brugerolle De Fraissinette N."/>
            <person name="Rezende De Castro R."/>
            <person name="Schneider M.P."/>
            <person name="Vasconcelos V."/>
            <person name="Leao P.N."/>
        </authorList>
    </citation>
    <scope>NUCLEOTIDE SEQUENCE</scope>
    <source>
        <strain evidence="2">LEGE 07310</strain>
    </source>
</reference>
<evidence type="ECO:0000313" key="3">
    <source>
        <dbReference type="Proteomes" id="UP000636505"/>
    </source>
</evidence>
<evidence type="ECO:0000256" key="1">
    <source>
        <dbReference type="SAM" id="Phobius"/>
    </source>
</evidence>
<keyword evidence="3" id="KW-1185">Reference proteome</keyword>
<comment type="caution">
    <text evidence="2">The sequence shown here is derived from an EMBL/GenBank/DDBJ whole genome shotgun (WGS) entry which is preliminary data.</text>
</comment>
<dbReference type="RefSeq" id="WP_193907576.1">
    <property type="nucleotide sequence ID" value="NZ_JADEXG010000026.1"/>
</dbReference>
<dbReference type="AlphaFoldDB" id="A0A8J7DBR3"/>
<proteinExistence type="predicted"/>
<name>A0A8J7DBR3_9CYAN</name>
<accession>A0A8J7DBR3</accession>